<sequence>MYNMLTGVDLAKKEIQVCVAKSNKIVRNMPMTPTAFSNWLATQKPMTVVFEACATSNYWYQCAREYGHDARLISAKLVSNIRQNQKTDKNDAEAVLQASQLSNVNFISGKSKEQQELQSLVRMHQLSVKHKVAYGNQLCSLLLEFNIKLSPTDAGLNSAIQSILEDAENGFSAIFREALHTAWHQYLKSIELVKHYEKSVARASRASEACKNLMKIEGVGPTNAVNLYIALGCCELGVFKKARDAAACIGLTPIQHSSGGKVRLGSIGKNIRNSSLRANLVAGAMSAVNQAVKRDSRTKKDEWIKGLVERRGKRCAAVALANKTVRTAFSLLRNGTDYKAELLSA</sequence>
<dbReference type="GO" id="GO:0006313">
    <property type="term" value="P:DNA transposition"/>
    <property type="evidence" value="ECO:0007669"/>
    <property type="project" value="InterPro"/>
</dbReference>
<dbReference type="GO" id="GO:0003677">
    <property type="term" value="F:DNA binding"/>
    <property type="evidence" value="ECO:0007669"/>
    <property type="project" value="InterPro"/>
</dbReference>
<dbReference type="Pfam" id="PF02371">
    <property type="entry name" value="Transposase_20"/>
    <property type="match status" value="1"/>
</dbReference>
<evidence type="ECO:0000259" key="2">
    <source>
        <dbReference type="Pfam" id="PF02371"/>
    </source>
</evidence>
<keyword evidence="4" id="KW-1185">Reference proteome</keyword>
<dbReference type="Proteomes" id="UP000056090">
    <property type="component" value="Chromosome"/>
</dbReference>
<dbReference type="InterPro" id="IPR003346">
    <property type="entry name" value="Transposase_20"/>
</dbReference>
<dbReference type="eggNOG" id="COG3547">
    <property type="taxonomic scope" value="Bacteria"/>
</dbReference>
<dbReference type="AlphaFoldDB" id="A0A075NUI8"/>
<evidence type="ECO:0000313" key="3">
    <source>
        <dbReference type="EMBL" id="AIF98274.1"/>
    </source>
</evidence>
<dbReference type="NCBIfam" id="NF033542">
    <property type="entry name" value="transpos_IS110"/>
    <property type="match status" value="1"/>
</dbReference>
<dbReference type="GO" id="GO:0004803">
    <property type="term" value="F:transposase activity"/>
    <property type="evidence" value="ECO:0007669"/>
    <property type="project" value="InterPro"/>
</dbReference>
<dbReference type="KEGG" id="aal:EP13_05925"/>
<protein>
    <submittedName>
        <fullName evidence="3">Transposase</fullName>
    </submittedName>
</protein>
<feature type="domain" description="Transposase IS110-like N-terminal" evidence="1">
    <location>
        <begin position="7"/>
        <end position="145"/>
    </location>
</feature>
<dbReference type="PANTHER" id="PTHR33055:SF3">
    <property type="entry name" value="PUTATIVE TRANSPOSASE FOR IS117-RELATED"/>
    <property type="match status" value="1"/>
</dbReference>
<dbReference type="PANTHER" id="PTHR33055">
    <property type="entry name" value="TRANSPOSASE FOR INSERTION SEQUENCE ELEMENT IS1111A"/>
    <property type="match status" value="1"/>
</dbReference>
<feature type="domain" description="Transposase IS116/IS110/IS902 C-terminal" evidence="2">
    <location>
        <begin position="210"/>
        <end position="290"/>
    </location>
</feature>
<evidence type="ECO:0000259" key="1">
    <source>
        <dbReference type="Pfam" id="PF01548"/>
    </source>
</evidence>
<dbReference type="InterPro" id="IPR002525">
    <property type="entry name" value="Transp_IS110-like_N"/>
</dbReference>
<gene>
    <name evidence="3" type="ORF">EP13_05925</name>
</gene>
<dbReference type="RefSeq" id="WP_044056468.1">
    <property type="nucleotide sequence ID" value="NZ_CBCSKJ010000006.1"/>
</dbReference>
<dbReference type="GeneID" id="78254457"/>
<proteinExistence type="predicted"/>
<reference evidence="3 4" key="1">
    <citation type="submission" date="2014-06" db="EMBL/GenBank/DDBJ databases">
        <title>Genomes of Alteromonas australica, a world apart.</title>
        <authorList>
            <person name="Gonzaga A."/>
            <person name="Lopez-Perez M."/>
            <person name="Rodriguez-Valera F."/>
        </authorList>
    </citation>
    <scope>NUCLEOTIDE SEQUENCE [LARGE SCALE GENOMIC DNA]</scope>
    <source>
        <strain evidence="3 4">H 17</strain>
    </source>
</reference>
<evidence type="ECO:0000313" key="4">
    <source>
        <dbReference type="Proteomes" id="UP000056090"/>
    </source>
</evidence>
<dbReference type="InterPro" id="IPR047650">
    <property type="entry name" value="Transpos_IS110"/>
</dbReference>
<name>A0A075NUI8_9ALTE</name>
<dbReference type="Pfam" id="PF01548">
    <property type="entry name" value="DEDD_Tnp_IS110"/>
    <property type="match status" value="1"/>
</dbReference>
<accession>A0A075NUI8</accession>
<organism evidence="3 4">
    <name type="scientific">Alteromonas australica</name>
    <dbReference type="NCBI Taxonomy" id="589873"/>
    <lineage>
        <taxon>Bacteria</taxon>
        <taxon>Pseudomonadati</taxon>
        <taxon>Pseudomonadota</taxon>
        <taxon>Gammaproteobacteria</taxon>
        <taxon>Alteromonadales</taxon>
        <taxon>Alteromonadaceae</taxon>
        <taxon>Alteromonas/Salinimonas group</taxon>
        <taxon>Alteromonas</taxon>
    </lineage>
</organism>
<dbReference type="EMBL" id="CP008849">
    <property type="protein sequence ID" value="AIF98274.1"/>
    <property type="molecule type" value="Genomic_DNA"/>
</dbReference>